<proteinExistence type="predicted"/>
<gene>
    <name evidence="1" type="ORF">ACFFGV_13680</name>
</gene>
<keyword evidence="2" id="KW-1185">Reference proteome</keyword>
<evidence type="ECO:0000313" key="2">
    <source>
        <dbReference type="Proteomes" id="UP001589836"/>
    </source>
</evidence>
<protein>
    <submittedName>
        <fullName evidence="1">Uncharacterized protein</fullName>
    </submittedName>
</protein>
<accession>A0ABV6LQC3</accession>
<organism evidence="1 2">
    <name type="scientific">Pontibacillus salicampi</name>
    <dbReference type="NCBI Taxonomy" id="1449801"/>
    <lineage>
        <taxon>Bacteria</taxon>
        <taxon>Bacillati</taxon>
        <taxon>Bacillota</taxon>
        <taxon>Bacilli</taxon>
        <taxon>Bacillales</taxon>
        <taxon>Bacillaceae</taxon>
        <taxon>Pontibacillus</taxon>
    </lineage>
</organism>
<reference evidence="1 2" key="1">
    <citation type="submission" date="2024-09" db="EMBL/GenBank/DDBJ databases">
        <authorList>
            <person name="Sun Q."/>
            <person name="Mori K."/>
        </authorList>
    </citation>
    <scope>NUCLEOTIDE SEQUENCE [LARGE SCALE GENOMIC DNA]</scope>
    <source>
        <strain evidence="1 2">NCAIM B.02529</strain>
    </source>
</reference>
<evidence type="ECO:0000313" key="1">
    <source>
        <dbReference type="EMBL" id="MFC0524622.1"/>
    </source>
</evidence>
<sequence>MGNGWESIHTKAFSILQGDDRMVKQAIRKESVECLVCSHQFDVEAPLDKEYEVSSDSVHAEAVATGTMTSTGSDGKLVNIMVYAACPSCGVTNQIKEVL</sequence>
<name>A0ABV6LQC3_9BACI</name>
<dbReference type="EMBL" id="JBHLTP010000011">
    <property type="protein sequence ID" value="MFC0524622.1"/>
    <property type="molecule type" value="Genomic_DNA"/>
</dbReference>
<comment type="caution">
    <text evidence="1">The sequence shown here is derived from an EMBL/GenBank/DDBJ whole genome shotgun (WGS) entry which is preliminary data.</text>
</comment>
<dbReference type="Proteomes" id="UP001589836">
    <property type="component" value="Unassembled WGS sequence"/>
</dbReference>